<gene>
    <name evidence="1" type="ORF">Mlute_02044</name>
</gene>
<evidence type="ECO:0008006" key="3">
    <source>
        <dbReference type="Google" id="ProtNLM"/>
    </source>
</evidence>
<evidence type="ECO:0000313" key="1">
    <source>
        <dbReference type="EMBL" id="RIH83932.1"/>
    </source>
</evidence>
<proteinExistence type="predicted"/>
<dbReference type="Proteomes" id="UP000265800">
    <property type="component" value="Unassembled WGS sequence"/>
</dbReference>
<reference evidence="1 2" key="1">
    <citation type="submission" date="2018-08" db="EMBL/GenBank/DDBJ databases">
        <title>Meiothermus luteus KCTC 52599 genome sequencing project.</title>
        <authorList>
            <person name="Da Costa M.S."/>
            <person name="Albuquerque L."/>
            <person name="Raposo P."/>
            <person name="Froufe H.J.C."/>
            <person name="Barroso C.S."/>
            <person name="Egas C."/>
        </authorList>
    </citation>
    <scope>NUCLEOTIDE SEQUENCE [LARGE SCALE GENOMIC DNA]</scope>
    <source>
        <strain evidence="1 2">KCTC 52599</strain>
    </source>
</reference>
<dbReference type="RefSeq" id="WP_119360601.1">
    <property type="nucleotide sequence ID" value="NZ_QWKZ01000070.1"/>
</dbReference>
<dbReference type="OrthoDB" id="9808993at2"/>
<evidence type="ECO:0000313" key="2">
    <source>
        <dbReference type="Proteomes" id="UP000265800"/>
    </source>
</evidence>
<organism evidence="1 2">
    <name type="scientific">Meiothermus luteus</name>
    <dbReference type="NCBI Taxonomy" id="2026184"/>
    <lineage>
        <taxon>Bacteria</taxon>
        <taxon>Thermotogati</taxon>
        <taxon>Deinococcota</taxon>
        <taxon>Deinococci</taxon>
        <taxon>Thermales</taxon>
        <taxon>Thermaceae</taxon>
        <taxon>Meiothermus</taxon>
    </lineage>
</organism>
<dbReference type="PIRSF" id="PIRSF035170">
    <property type="entry name" value="HD_phosphohydro"/>
    <property type="match status" value="1"/>
</dbReference>
<dbReference type="PANTHER" id="PTHR21174">
    <property type="match status" value="1"/>
</dbReference>
<name>A0A399EN82_9DEIN</name>
<sequence>MSVFSLSPGGRKRLLARWDALWLALGQEPSQRATLLDELLVRYAEPHRCYHNLAHLEHLLGLLPQDPRLELAAWFHDAVYDPTRTDNEEESARLAQKRLAALGLSEGLIGEVARVIRATRTHRAEDPLAALFLDADLAILGAQPKTYARYAQAIRREYAWLPEAIFRERRAAVLRGFLSRPRIYQTPGFAHLEEPARWNLAQELRAIGV</sequence>
<accession>A0A399EN82</accession>
<dbReference type="InterPro" id="IPR009218">
    <property type="entry name" value="HD_phosphohydro"/>
</dbReference>
<dbReference type="Gene3D" id="1.10.3210.10">
    <property type="entry name" value="Hypothetical protein af1432"/>
    <property type="match status" value="1"/>
</dbReference>
<comment type="caution">
    <text evidence="1">The sequence shown here is derived from an EMBL/GenBank/DDBJ whole genome shotgun (WGS) entry which is preliminary data.</text>
</comment>
<keyword evidence="2" id="KW-1185">Reference proteome</keyword>
<dbReference type="EMBL" id="QWKZ01000070">
    <property type="protein sequence ID" value="RIH83932.1"/>
    <property type="molecule type" value="Genomic_DNA"/>
</dbReference>
<dbReference type="SUPFAM" id="SSF109604">
    <property type="entry name" value="HD-domain/PDEase-like"/>
    <property type="match status" value="1"/>
</dbReference>
<dbReference type="AlphaFoldDB" id="A0A399EN82"/>
<dbReference type="PANTHER" id="PTHR21174:SF0">
    <property type="entry name" value="HD PHOSPHOHYDROLASE FAMILY PROTEIN-RELATED"/>
    <property type="match status" value="1"/>
</dbReference>
<protein>
    <recommendedName>
        <fullName evidence="3">N-methyl-D-aspartate receptor NMDAR2C subunit</fullName>
    </recommendedName>
</protein>